<dbReference type="EMBL" id="MAQB02000001">
    <property type="protein sequence ID" value="OFJ49524.1"/>
    <property type="molecule type" value="Genomic_DNA"/>
</dbReference>
<sequence length="140" mass="15938">MIESVSKVWPEHAFWLVTGTPDPVAGHVGIATNKDETLDYLGLWVDKASPYSSRFFKEVISTREVIDQRRNDKGGGGISSAERIALIGTEEMRFKEIEHYISSSRQARNTEEYPESEENYLDDLPDFRQKVGKIDGDQKK</sequence>
<evidence type="ECO:0000256" key="1">
    <source>
        <dbReference type="SAM" id="MobiDB-lite"/>
    </source>
</evidence>
<dbReference type="Proteomes" id="UP000092634">
    <property type="component" value="Unassembled WGS sequence"/>
</dbReference>
<name>A0A1E8PV53_9BURK</name>
<comment type="caution">
    <text evidence="2">The sequence shown here is derived from an EMBL/GenBank/DDBJ whole genome shotgun (WGS) entry which is preliminary data.</text>
</comment>
<proteinExistence type="predicted"/>
<gene>
    <name evidence="2" type="ORF">BA896_012195</name>
</gene>
<accession>A0A1E8PV53</accession>
<evidence type="ECO:0000313" key="3">
    <source>
        <dbReference type="Proteomes" id="UP000092634"/>
    </source>
</evidence>
<reference evidence="2 3" key="1">
    <citation type="submission" date="2016-10" db="EMBL/GenBank/DDBJ databases">
        <title>Updated version of Genome Assembly of Janthinobacterium lividum ERGS5:01.</title>
        <authorList>
            <person name="Kumar R."/>
            <person name="Acharya V."/>
            <person name="Singh D."/>
        </authorList>
    </citation>
    <scope>NUCLEOTIDE SEQUENCE [LARGE SCALE GENOMIC DNA]</scope>
    <source>
        <strain evidence="2 3">ERGS5:01</strain>
    </source>
</reference>
<feature type="region of interest" description="Disordered" evidence="1">
    <location>
        <begin position="104"/>
        <end position="140"/>
    </location>
</feature>
<evidence type="ECO:0000313" key="2">
    <source>
        <dbReference type="EMBL" id="OFJ49524.1"/>
    </source>
</evidence>
<feature type="compositionally biased region" description="Acidic residues" evidence="1">
    <location>
        <begin position="112"/>
        <end position="124"/>
    </location>
</feature>
<dbReference type="AlphaFoldDB" id="A0A1E8PV53"/>
<protein>
    <submittedName>
        <fullName evidence="2">Uncharacterized protein</fullName>
    </submittedName>
</protein>
<feature type="compositionally biased region" description="Basic and acidic residues" evidence="1">
    <location>
        <begin position="125"/>
        <end position="140"/>
    </location>
</feature>
<organism evidence="2 3">
    <name type="scientific">Janthinobacterium lividum</name>
    <dbReference type="NCBI Taxonomy" id="29581"/>
    <lineage>
        <taxon>Bacteria</taxon>
        <taxon>Pseudomonadati</taxon>
        <taxon>Pseudomonadota</taxon>
        <taxon>Betaproteobacteria</taxon>
        <taxon>Burkholderiales</taxon>
        <taxon>Oxalobacteraceae</taxon>
        <taxon>Janthinobacterium</taxon>
    </lineage>
</organism>